<feature type="transmembrane region" description="Helical" evidence="8">
    <location>
        <begin position="175"/>
        <end position="196"/>
    </location>
</feature>
<evidence type="ECO:0000313" key="10">
    <source>
        <dbReference type="EMBL" id="CAI3648944.1"/>
    </source>
</evidence>
<comment type="similarity">
    <text evidence="2">Belongs to the autoinducer-2 exporter (AI-2E) (TC 2.A.86) family.</text>
</comment>
<keyword evidence="6 8" id="KW-1133">Transmembrane helix</keyword>
<feature type="transmembrane region" description="Helical" evidence="8">
    <location>
        <begin position="263"/>
        <end position="292"/>
    </location>
</feature>
<evidence type="ECO:0000256" key="7">
    <source>
        <dbReference type="ARBA" id="ARBA00023136"/>
    </source>
</evidence>
<gene>
    <name evidence="12" type="primary">tqsA_5</name>
    <name evidence="10" type="ORF">CNEO2_520003</name>
    <name evidence="9" type="ORF">CNEO_42310</name>
    <name evidence="12" type="ORF">CNEONATNEC25_02888</name>
    <name evidence="11" type="ORF">CQ394_09440</name>
</gene>
<dbReference type="EMBL" id="PDCJ01000001">
    <property type="protein sequence ID" value="PEG31903.1"/>
    <property type="molecule type" value="Genomic_DNA"/>
</dbReference>
<evidence type="ECO:0000256" key="5">
    <source>
        <dbReference type="ARBA" id="ARBA00022692"/>
    </source>
</evidence>
<dbReference type="InterPro" id="IPR002549">
    <property type="entry name" value="AI-2E-like"/>
</dbReference>
<dbReference type="EMBL" id="CAKJVE010000004">
    <property type="protein sequence ID" value="CAG9706227.1"/>
    <property type="molecule type" value="Genomic_DNA"/>
</dbReference>
<keyword evidence="5 8" id="KW-0812">Transmembrane</keyword>
<feature type="transmembrane region" description="Helical" evidence="8">
    <location>
        <begin position="7"/>
        <end position="25"/>
    </location>
</feature>
<protein>
    <submittedName>
        <fullName evidence="12">AI-2 transport protein TqsA</fullName>
    </submittedName>
    <submittedName>
        <fullName evidence="11">AI-2E family transporter</fullName>
    </submittedName>
    <submittedName>
        <fullName evidence="9">Membrane protein, UPF0118</fullName>
    </submittedName>
</protein>
<evidence type="ECO:0000313" key="12">
    <source>
        <dbReference type="EMBL" id="VCT85287.1"/>
    </source>
</evidence>
<feature type="transmembrane region" description="Helical" evidence="8">
    <location>
        <begin position="299"/>
        <end position="318"/>
    </location>
</feature>
<evidence type="ECO:0000313" key="13">
    <source>
        <dbReference type="Proteomes" id="UP000220840"/>
    </source>
</evidence>
<keyword evidence="7 8" id="KW-0472">Membrane</keyword>
<reference evidence="11 13" key="1">
    <citation type="submission" date="2017-10" db="EMBL/GenBank/DDBJ databases">
        <title>Effective Description of Clostridium neonatale sp. nov. linked to necrotizing enterocolitis in neonates and a clarification of species assignable to the genus Clostridium (Prazmowski 1880) emend. Lawson and Rainey 2016.</title>
        <authorList>
            <person name="Bernard K."/>
            <person name="Burdz T."/>
            <person name="Wiebe D."/>
            <person name="Balcewich B."/>
            <person name="Alfa M."/>
            <person name="Bernier A.-M."/>
        </authorList>
    </citation>
    <scope>NUCLEOTIDE SEQUENCE [LARGE SCALE GENOMIC DNA]</scope>
    <source>
        <strain evidence="11 13">LCDC99A005</strain>
    </source>
</reference>
<dbReference type="GO" id="GO:0005886">
    <property type="term" value="C:plasma membrane"/>
    <property type="evidence" value="ECO:0007669"/>
    <property type="project" value="UniProtKB-SubCell"/>
</dbReference>
<evidence type="ECO:0000256" key="1">
    <source>
        <dbReference type="ARBA" id="ARBA00004651"/>
    </source>
</evidence>
<dbReference type="PANTHER" id="PTHR21716:SF53">
    <property type="entry name" value="PERMEASE PERM-RELATED"/>
    <property type="match status" value="1"/>
</dbReference>
<evidence type="ECO:0000256" key="2">
    <source>
        <dbReference type="ARBA" id="ARBA00009773"/>
    </source>
</evidence>
<evidence type="ECO:0000256" key="3">
    <source>
        <dbReference type="ARBA" id="ARBA00022448"/>
    </source>
</evidence>
<dbReference type="Proteomes" id="UP000431451">
    <property type="component" value="Unassembled WGS sequence"/>
</dbReference>
<feature type="transmembrane region" description="Helical" evidence="8">
    <location>
        <begin position="31"/>
        <end position="55"/>
    </location>
</feature>
<dbReference type="AlphaFoldDB" id="A0A2A7MK81"/>
<keyword evidence="4" id="KW-1003">Cell membrane</keyword>
<reference evidence="12 14" key="2">
    <citation type="submission" date="2018-06" db="EMBL/GenBank/DDBJ databases">
        <authorList>
            <consortium name="IHU Genomes"/>
        </authorList>
    </citation>
    <scope>NUCLEOTIDE SEQUENCE [LARGE SCALE GENOMIC DNA]</scope>
    <source>
        <strain evidence="12 14">NEC25</strain>
    </source>
</reference>
<proteinExistence type="inferred from homology"/>
<dbReference type="EMBL" id="CAMTCP010000251">
    <property type="protein sequence ID" value="CAI3648944.1"/>
    <property type="molecule type" value="Genomic_DNA"/>
</dbReference>
<dbReference type="OrthoDB" id="9793390at2"/>
<evidence type="ECO:0000313" key="11">
    <source>
        <dbReference type="EMBL" id="PEG31903.1"/>
    </source>
</evidence>
<evidence type="ECO:0000256" key="4">
    <source>
        <dbReference type="ARBA" id="ARBA00022475"/>
    </source>
</evidence>
<evidence type="ECO:0000256" key="8">
    <source>
        <dbReference type="SAM" id="Phobius"/>
    </source>
</evidence>
<dbReference type="EMBL" id="UWJD01000002">
    <property type="protein sequence ID" value="VCT85287.1"/>
    <property type="molecule type" value="Genomic_DNA"/>
</dbReference>
<dbReference type="PANTHER" id="PTHR21716">
    <property type="entry name" value="TRANSMEMBRANE PROTEIN"/>
    <property type="match status" value="1"/>
</dbReference>
<feature type="transmembrane region" description="Helical" evidence="8">
    <location>
        <begin position="330"/>
        <end position="363"/>
    </location>
</feature>
<dbReference type="Proteomes" id="UP000789738">
    <property type="component" value="Unassembled WGS sequence"/>
</dbReference>
<evidence type="ECO:0000256" key="6">
    <source>
        <dbReference type="ARBA" id="ARBA00022989"/>
    </source>
</evidence>
<feature type="transmembrane region" description="Helical" evidence="8">
    <location>
        <begin position="235"/>
        <end position="257"/>
    </location>
</feature>
<keyword evidence="3" id="KW-0813">Transport</keyword>
<feature type="transmembrane region" description="Helical" evidence="8">
    <location>
        <begin position="85"/>
        <end position="106"/>
    </location>
</feature>
<organism evidence="11 13">
    <name type="scientific">Clostridium neonatale</name>
    <dbReference type="NCBI Taxonomy" id="137838"/>
    <lineage>
        <taxon>Bacteria</taxon>
        <taxon>Bacillati</taxon>
        <taxon>Bacillota</taxon>
        <taxon>Clostridia</taxon>
        <taxon>Eubacteriales</taxon>
        <taxon>Clostridiaceae</taxon>
        <taxon>Clostridium</taxon>
    </lineage>
</organism>
<dbReference type="RefSeq" id="WP_058296052.1">
    <property type="nucleotide sequence ID" value="NZ_CAKJVE010000004.1"/>
</dbReference>
<dbReference type="STRING" id="137838.GCA_001458595_03361"/>
<dbReference type="Proteomes" id="UP001189143">
    <property type="component" value="Unassembled WGS sequence"/>
</dbReference>
<reference evidence="10" key="4">
    <citation type="submission" date="2022-10" db="EMBL/GenBank/DDBJ databases">
        <authorList>
            <person name="Aires J."/>
            <person name="Mesa V."/>
        </authorList>
    </citation>
    <scope>NUCLEOTIDE SEQUENCE</scope>
    <source>
        <strain evidence="10">Clostridium neonatale JD116</strain>
    </source>
</reference>
<accession>A0A2A7MK81</accession>
<reference evidence="9" key="3">
    <citation type="submission" date="2021-10" db="EMBL/GenBank/DDBJ databases">
        <authorList>
            <person name="Mesa V."/>
        </authorList>
    </citation>
    <scope>NUCLEOTIDE SEQUENCE</scope>
    <source>
        <strain evidence="9">CC3_PB</strain>
    </source>
</reference>
<name>A0A2A7MK81_9CLOT</name>
<evidence type="ECO:0000313" key="14">
    <source>
        <dbReference type="Proteomes" id="UP000431451"/>
    </source>
</evidence>
<evidence type="ECO:0000313" key="9">
    <source>
        <dbReference type="EMBL" id="CAG9706227.1"/>
    </source>
</evidence>
<keyword evidence="13" id="KW-1185">Reference proteome</keyword>
<sequence length="379" mass="42174">MKEESTGIKKIVLVIFFAVVLYTISQNISNILNILTTILNIFLPFLLGCAIAFILNIPMNMIERNIIKINVVKTNKRLYKIIRPVSLIISIFFVIAILYIALSIVLPDLINMLVDLGDSIEKAIPEVKVWLMELFENNKSFIKFIESAEIDIKSIMNGGLIFFKSGALTLLSSSVSIVGVVVNFIISIIFACYILLQREALARQFKKVLYAFLSKEKAEYVLYIGRLSYKTFSNFINGQCIDAIILGIMFFISMSVLKLPYALLIGVLISVTALIPIVGAFIGCIIGAFLIFVQSPMQAIIFIALFLVLQQIEGNLIYPKVVGNSVGLPSIWVLLSITVGGGLMGVIGMLISVPLISVVYNLFKEWINNKLKEKEIEVL</sequence>
<dbReference type="Proteomes" id="UP000220840">
    <property type="component" value="Unassembled WGS sequence"/>
</dbReference>
<dbReference type="GO" id="GO:0055085">
    <property type="term" value="P:transmembrane transport"/>
    <property type="evidence" value="ECO:0007669"/>
    <property type="project" value="TreeGrafter"/>
</dbReference>
<comment type="subcellular location">
    <subcellularLocation>
        <location evidence="1">Cell membrane</location>
        <topology evidence="1">Multi-pass membrane protein</topology>
    </subcellularLocation>
</comment>
<dbReference type="Pfam" id="PF01594">
    <property type="entry name" value="AI-2E_transport"/>
    <property type="match status" value="1"/>
</dbReference>